<keyword evidence="1" id="KW-0456">Lyase</keyword>
<gene>
    <name evidence="1" type="ORF">J3R73_004625</name>
</gene>
<dbReference type="Gene3D" id="1.20.200.10">
    <property type="entry name" value="Fumarase/aspartase (Central domain)"/>
    <property type="match status" value="1"/>
</dbReference>
<protein>
    <submittedName>
        <fullName evidence="1">Histidine ammonia-lyase</fullName>
        <ecNumber evidence="1">4.3.1.3</ecNumber>
    </submittedName>
</protein>
<dbReference type="InterPro" id="IPR001106">
    <property type="entry name" value="Aromatic_Lyase"/>
</dbReference>
<name>A0ABU0FL58_9HYPH</name>
<keyword evidence="2" id="KW-1185">Reference proteome</keyword>
<dbReference type="EC" id="4.3.1.3" evidence="1"/>
<dbReference type="RefSeq" id="WP_307432624.1">
    <property type="nucleotide sequence ID" value="NZ_JAUSVK010000001.1"/>
</dbReference>
<dbReference type="GO" id="GO:0004397">
    <property type="term" value="F:histidine ammonia-lyase activity"/>
    <property type="evidence" value="ECO:0007669"/>
    <property type="project" value="UniProtKB-EC"/>
</dbReference>
<evidence type="ECO:0000313" key="2">
    <source>
        <dbReference type="Proteomes" id="UP001237448"/>
    </source>
</evidence>
<dbReference type="EMBL" id="JAUSVK010000001">
    <property type="protein sequence ID" value="MDQ0394833.1"/>
    <property type="molecule type" value="Genomic_DNA"/>
</dbReference>
<dbReference type="Pfam" id="PF00221">
    <property type="entry name" value="Lyase_aromatic"/>
    <property type="match status" value="1"/>
</dbReference>
<dbReference type="InterPro" id="IPR008948">
    <property type="entry name" value="L-Aspartase-like"/>
</dbReference>
<accession>A0ABU0FL58</accession>
<organism evidence="1 2">
    <name type="scientific">Labrys monachus</name>
    <dbReference type="NCBI Taxonomy" id="217067"/>
    <lineage>
        <taxon>Bacteria</taxon>
        <taxon>Pseudomonadati</taxon>
        <taxon>Pseudomonadota</taxon>
        <taxon>Alphaproteobacteria</taxon>
        <taxon>Hyphomicrobiales</taxon>
        <taxon>Xanthobacteraceae</taxon>
        <taxon>Labrys</taxon>
    </lineage>
</organism>
<sequence length="500" mass="51962">MSTARPLVAFGEAPLTLRDVTAIARREADIGLSEAGRDAVVRARAVVDRLVDEAIPAYGITTGVGSQKDFGVSREAIARYNELMITAHATMAPGANASPAVVRAALAIQLSLFARGRSGVRLELVESLLARLQADDLPAARLGSSVGASDIVAMSQLALPLIGRDGVAPGGGGPAPLPGLAAKEAISLLNSNSLMLAQAALALAEVRALLDAATLAGALSMEGFRGNLRSWRREVDEARGQPGQSRSGEALRRALAGSRLWQAGEARFLQDPLSFRCIPQIHGAAEAAWDFAHAIFETELSAACDNPLIDTASGAFISHGNMETTACCLAMDMLRQALAKVIEASGQRIHKIQWPGFTGLPTSLAAEPGAIGGVQFLNLGHLAGANVGAVRQAAHPALLNYSGQLDDGVEDVAGNAPQSVAETVRSLVPAWNVVTIEIACAVWAIHRRGLAAADLGEGVRPLAEGMLALLPIGTEGRRIFDLGPLVELVRATSGSRGEEA</sequence>
<dbReference type="SUPFAM" id="SSF48557">
    <property type="entry name" value="L-aspartase-like"/>
    <property type="match status" value="1"/>
</dbReference>
<dbReference type="PANTHER" id="PTHR10362">
    <property type="entry name" value="HISTIDINE AMMONIA-LYASE"/>
    <property type="match status" value="1"/>
</dbReference>
<comment type="caution">
    <text evidence="1">The sequence shown here is derived from an EMBL/GenBank/DDBJ whole genome shotgun (WGS) entry which is preliminary data.</text>
</comment>
<evidence type="ECO:0000313" key="1">
    <source>
        <dbReference type="EMBL" id="MDQ0394833.1"/>
    </source>
</evidence>
<reference evidence="1 2" key="1">
    <citation type="submission" date="2023-07" db="EMBL/GenBank/DDBJ databases">
        <title>Genomic Encyclopedia of Type Strains, Phase IV (KMG-IV): sequencing the most valuable type-strain genomes for metagenomic binning, comparative biology and taxonomic classification.</title>
        <authorList>
            <person name="Goeker M."/>
        </authorList>
    </citation>
    <scope>NUCLEOTIDE SEQUENCE [LARGE SCALE GENOMIC DNA]</scope>
    <source>
        <strain evidence="1 2">DSM 5896</strain>
    </source>
</reference>
<dbReference type="Proteomes" id="UP001237448">
    <property type="component" value="Unassembled WGS sequence"/>
</dbReference>
<proteinExistence type="predicted"/>